<gene>
    <name evidence="3" type="ORF">CALCODRAFT_486233</name>
</gene>
<feature type="region of interest" description="Disordered" evidence="2">
    <location>
        <begin position="597"/>
        <end position="639"/>
    </location>
</feature>
<feature type="compositionally biased region" description="Polar residues" evidence="2">
    <location>
        <begin position="1029"/>
        <end position="1040"/>
    </location>
</feature>
<keyword evidence="1" id="KW-0175">Coiled coil</keyword>
<feature type="coiled-coil region" evidence="1">
    <location>
        <begin position="63"/>
        <end position="165"/>
    </location>
</feature>
<dbReference type="OrthoDB" id="2592022at2759"/>
<feature type="compositionally biased region" description="Basic and acidic residues" evidence="2">
    <location>
        <begin position="1"/>
        <end position="10"/>
    </location>
</feature>
<feature type="compositionally biased region" description="Pro residues" evidence="2">
    <location>
        <begin position="888"/>
        <end position="900"/>
    </location>
</feature>
<dbReference type="Proteomes" id="UP000076842">
    <property type="component" value="Unassembled WGS sequence"/>
</dbReference>
<feature type="compositionally biased region" description="Basic and acidic residues" evidence="2">
    <location>
        <begin position="491"/>
        <end position="500"/>
    </location>
</feature>
<protein>
    <submittedName>
        <fullName evidence="3">Uncharacterized protein</fullName>
    </submittedName>
</protein>
<organism evidence="3 4">
    <name type="scientific">Calocera cornea HHB12733</name>
    <dbReference type="NCBI Taxonomy" id="1353952"/>
    <lineage>
        <taxon>Eukaryota</taxon>
        <taxon>Fungi</taxon>
        <taxon>Dikarya</taxon>
        <taxon>Basidiomycota</taxon>
        <taxon>Agaricomycotina</taxon>
        <taxon>Dacrymycetes</taxon>
        <taxon>Dacrymycetales</taxon>
        <taxon>Dacrymycetaceae</taxon>
        <taxon>Calocera</taxon>
    </lineage>
</organism>
<name>A0A165DU55_9BASI</name>
<dbReference type="STRING" id="1353952.A0A165DU55"/>
<feature type="coiled-coil region" evidence="1">
    <location>
        <begin position="456"/>
        <end position="490"/>
    </location>
</feature>
<feature type="compositionally biased region" description="Polar residues" evidence="2">
    <location>
        <begin position="601"/>
        <end position="625"/>
    </location>
</feature>
<reference evidence="3 4" key="1">
    <citation type="journal article" date="2016" name="Mol. Biol. Evol.">
        <title>Comparative Genomics of Early-Diverging Mushroom-Forming Fungi Provides Insights into the Origins of Lignocellulose Decay Capabilities.</title>
        <authorList>
            <person name="Nagy L.G."/>
            <person name="Riley R."/>
            <person name="Tritt A."/>
            <person name="Adam C."/>
            <person name="Daum C."/>
            <person name="Floudas D."/>
            <person name="Sun H."/>
            <person name="Yadav J.S."/>
            <person name="Pangilinan J."/>
            <person name="Larsson K.H."/>
            <person name="Matsuura K."/>
            <person name="Barry K."/>
            <person name="Labutti K."/>
            <person name="Kuo R."/>
            <person name="Ohm R.A."/>
            <person name="Bhattacharya S.S."/>
            <person name="Shirouzu T."/>
            <person name="Yoshinaga Y."/>
            <person name="Martin F.M."/>
            <person name="Grigoriev I.V."/>
            <person name="Hibbett D.S."/>
        </authorList>
    </citation>
    <scope>NUCLEOTIDE SEQUENCE [LARGE SCALE GENOMIC DNA]</scope>
    <source>
        <strain evidence="3 4">HHB12733</strain>
    </source>
</reference>
<feature type="region of interest" description="Disordered" evidence="2">
    <location>
        <begin position="1"/>
        <end position="21"/>
    </location>
</feature>
<evidence type="ECO:0000313" key="3">
    <source>
        <dbReference type="EMBL" id="KZT53547.1"/>
    </source>
</evidence>
<evidence type="ECO:0000313" key="4">
    <source>
        <dbReference type="Proteomes" id="UP000076842"/>
    </source>
</evidence>
<feature type="region of interest" description="Disordered" evidence="2">
    <location>
        <begin position="1018"/>
        <end position="1046"/>
    </location>
</feature>
<feature type="region of interest" description="Disordered" evidence="2">
    <location>
        <begin position="882"/>
        <end position="939"/>
    </location>
</feature>
<sequence>MAAGQKDRKMTAVPPSPLPSDHPLALELQSLRSALAHFQNASHTSSIQLQHHSLESSVAVAKLRQLELVNLRLQEELAVLREQSLAPTTQGPHGQAAEFTLALRRLSARLEETERALQERIQMSMREDDDQLLLQQQIERLEGELERLKRKGKTTKERERELVEREERVHEERKALEKLAGDIVGTIGVFPEVPDQLLSDPASSELDAKLPSTPYSYEQVRSSLLKLLSESSAHTTRLESKLADALSALEAKDAEVGKAKMAMEESRERAARAETAVEMAKADDRAAAGLVERYMRFSQSTTDSLHKTISTLQSRHSATLQTLQLQLSQSQQSLKNEQRLTASLRSALDELTRDVVFHAQGRRREVSLRLALVGREEKWVGVLRRTLAGVARELQKLPSHGPEEPRAPQAKLLDKLMGSLRDLLWEVDGPTPDHEEKVYKAAAAAVSIPPGALARIVAAEQAVNSLVEELERETDRRMALEKKVAEADGADEVIREEVKTNGKPIAPPPEEEEQPEADERTTLLDEHEPTTLAPAPAPVVGVKLNGNAKADEDPVKSPAAVDANTLELPGHATVSYAAPAELERPITAPPLEQHVVESTHFESSAEPTTLPETVSTDTLASSSEMTPAPSVPTLSDESLLSETPTAVSHGALDELIANGEKLPPEDPKEKTIEPEAAVSVPEVVPVVVTDIPEQGIENPTPITAPPKIRFQVPDPEEPEKAIVKTAEEVYRDELLDRLSAAAARYEAVQQAFKACHNTLSELKDELMSPTSPGPVAEQASLLSTAVNRLDDITEDTRVSLEIRAIDDARIAKGFETLLMMNAPMGDDSRLHSEIEGFIAGQDPSGINVYHNFQQKLEDLEHDISIIKRAVHEWMTGEALTAGLSEEPPNAPDPSRPPPSPWGWTSAFLPSRPNSPSPTFGAVMTGAAGQGKPRSASNTMRFPTLAPLLPHEHPLAYLGLRHSMPSPAPSPRLSPPAFSPYGVISPPGSASSVGLGLPYERPRTTSAYMAGLAPGLGVRAAPPGRRQQVPIRTSSAPQLVLSSDDVE</sequence>
<keyword evidence="4" id="KW-1185">Reference proteome</keyword>
<accession>A0A165DU55</accession>
<feature type="region of interest" description="Disordered" evidence="2">
    <location>
        <begin position="491"/>
        <end position="522"/>
    </location>
</feature>
<evidence type="ECO:0000256" key="1">
    <source>
        <dbReference type="SAM" id="Coils"/>
    </source>
</evidence>
<dbReference type="EMBL" id="KV424034">
    <property type="protein sequence ID" value="KZT53547.1"/>
    <property type="molecule type" value="Genomic_DNA"/>
</dbReference>
<evidence type="ECO:0000256" key="2">
    <source>
        <dbReference type="SAM" id="MobiDB-lite"/>
    </source>
</evidence>
<dbReference type="InParanoid" id="A0A165DU55"/>
<proteinExistence type="predicted"/>
<feature type="coiled-coil region" evidence="1">
    <location>
        <begin position="320"/>
        <end position="354"/>
    </location>
</feature>
<dbReference type="AlphaFoldDB" id="A0A165DU55"/>